<dbReference type="EMBL" id="QVNQ01000002">
    <property type="protein sequence ID" value="RFS86413.1"/>
    <property type="molecule type" value="Genomic_DNA"/>
</dbReference>
<dbReference type="CDD" id="cd00093">
    <property type="entry name" value="HTH_XRE"/>
    <property type="match status" value="1"/>
</dbReference>
<dbReference type="Pfam" id="PF19054">
    <property type="entry name" value="DUF5753"/>
    <property type="match status" value="1"/>
</dbReference>
<dbReference type="InterPro" id="IPR010982">
    <property type="entry name" value="Lambda_DNA-bd_dom_sf"/>
</dbReference>
<sequence length="282" mass="31262">MSFSPSSSVRAAREELAARLRELRLDAELTGKALAGKAGWHRTKVSQIEHAVRAPSRSDVRTWCRICEAADEAEDLIARLRDAESGYVEWKRLQRTGLKRLQESAQVEFDECRHLRAYCSRAVPGLLQTAEYTSALLGLIQRFRELPDDVEAAVTVRRDRKRVLTKGNHRFAFVIEESVLRYRIGGAEIMAGQLSHLLTVMTLPSVSLGIIPFAAMRTATPRPDFTMFDVKNVQVELPSALVTVTAPGEIVIYAKAFEELAEMAVTGAPARALISSAIEELG</sequence>
<dbReference type="InterPro" id="IPR043917">
    <property type="entry name" value="DUF5753"/>
</dbReference>
<evidence type="ECO:0000259" key="1">
    <source>
        <dbReference type="PROSITE" id="PS50943"/>
    </source>
</evidence>
<dbReference type="AlphaFoldDB" id="A0A372GMX9"/>
<dbReference type="Pfam" id="PF13560">
    <property type="entry name" value="HTH_31"/>
    <property type="match status" value="1"/>
</dbReference>
<dbReference type="InterPro" id="IPR001387">
    <property type="entry name" value="Cro/C1-type_HTH"/>
</dbReference>
<dbReference type="Proteomes" id="UP000262882">
    <property type="component" value="Unassembled WGS sequence"/>
</dbReference>
<dbReference type="GO" id="GO:0003677">
    <property type="term" value="F:DNA binding"/>
    <property type="evidence" value="ECO:0007669"/>
    <property type="project" value="InterPro"/>
</dbReference>
<keyword evidence="3" id="KW-1185">Reference proteome</keyword>
<protein>
    <submittedName>
        <fullName evidence="2">XRE family transcriptional regulator</fullName>
    </submittedName>
</protein>
<dbReference type="OrthoDB" id="4966777at2"/>
<dbReference type="SUPFAM" id="SSF47413">
    <property type="entry name" value="lambda repressor-like DNA-binding domains"/>
    <property type="match status" value="1"/>
</dbReference>
<proteinExistence type="predicted"/>
<dbReference type="Gene3D" id="1.10.260.40">
    <property type="entry name" value="lambda repressor-like DNA-binding domains"/>
    <property type="match status" value="1"/>
</dbReference>
<dbReference type="PROSITE" id="PS50943">
    <property type="entry name" value="HTH_CROC1"/>
    <property type="match status" value="1"/>
</dbReference>
<comment type="caution">
    <text evidence="2">The sequence shown here is derived from an EMBL/GenBank/DDBJ whole genome shotgun (WGS) entry which is preliminary data.</text>
</comment>
<reference evidence="2 3" key="1">
    <citation type="submission" date="2018-08" db="EMBL/GenBank/DDBJ databases">
        <title>Actinomadura spongicola sp. nov., isolated from marine sponge Leucetta chagosensis.</title>
        <authorList>
            <person name="Li L."/>
            <person name="Lin H.W."/>
        </authorList>
    </citation>
    <scope>NUCLEOTIDE SEQUENCE [LARGE SCALE GENOMIC DNA]</scope>
    <source>
        <strain evidence="2 3">LHW52907</strain>
    </source>
</reference>
<accession>A0A372GMX9</accession>
<gene>
    <name evidence="2" type="ORF">D0T12_07430</name>
</gene>
<feature type="domain" description="HTH cro/C1-type" evidence="1">
    <location>
        <begin position="20"/>
        <end position="76"/>
    </location>
</feature>
<dbReference type="RefSeq" id="WP_117398697.1">
    <property type="nucleotide sequence ID" value="NZ_QVNQ01000002.1"/>
</dbReference>
<evidence type="ECO:0000313" key="2">
    <source>
        <dbReference type="EMBL" id="RFS86413.1"/>
    </source>
</evidence>
<dbReference type="SMART" id="SM00530">
    <property type="entry name" value="HTH_XRE"/>
    <property type="match status" value="1"/>
</dbReference>
<organism evidence="2 3">
    <name type="scientific">Actinomadura spongiicola</name>
    <dbReference type="NCBI Taxonomy" id="2303421"/>
    <lineage>
        <taxon>Bacteria</taxon>
        <taxon>Bacillati</taxon>
        <taxon>Actinomycetota</taxon>
        <taxon>Actinomycetes</taxon>
        <taxon>Streptosporangiales</taxon>
        <taxon>Thermomonosporaceae</taxon>
        <taxon>Actinomadura</taxon>
    </lineage>
</organism>
<name>A0A372GMX9_9ACTN</name>
<evidence type="ECO:0000313" key="3">
    <source>
        <dbReference type="Proteomes" id="UP000262882"/>
    </source>
</evidence>